<name>A0A1W6LAU3_9BURK</name>
<keyword evidence="2" id="KW-0732">Signal</keyword>
<dbReference type="PANTHER" id="PTHR37315:SF1">
    <property type="entry name" value="UPF0311 PROTEIN BLR7842"/>
    <property type="match status" value="1"/>
</dbReference>
<dbReference type="EMBL" id="CP015118">
    <property type="protein sequence ID" value="ARN21363.1"/>
    <property type="molecule type" value="Genomic_DNA"/>
</dbReference>
<evidence type="ECO:0000313" key="4">
    <source>
        <dbReference type="Proteomes" id="UP000193427"/>
    </source>
</evidence>
<dbReference type="Proteomes" id="UP000193427">
    <property type="component" value="Chromosome"/>
</dbReference>
<keyword evidence="4" id="KW-1185">Reference proteome</keyword>
<feature type="chain" id="PRO_5044267643" evidence="2">
    <location>
        <begin position="25"/>
        <end position="476"/>
    </location>
</feature>
<gene>
    <name evidence="3" type="ORF">A4W93_16475</name>
</gene>
<feature type="region of interest" description="Disordered" evidence="1">
    <location>
        <begin position="42"/>
        <end position="61"/>
    </location>
</feature>
<sequence>MKNRFLAPACTVLALVFHSSSPLAAVLADQVFSSGLGSFSATGSVSTGSTGARLSGGSSPGRLTSAAIDTAGHRQVKVTVNRSTTGLDAGEAGTIVAVVNGQSRTLESARSASGAATFDLGDNPGRVTLQFAVAASSLLESYTVASVRVEGEPTSTEPPVRTGTIVPDASWTCGLPGGIPDPATGTPVFNTTLAADAPIVVGATPYGQRRVIRTTGGTLSGGSLGGTVLSGALDFDLQLPSGAQEHESRYTLRATDGTLIYVRLCGVADGTGQRVVADFEAPTSSTWQWLNSGTYVGRREVTASGIRLSVNAVSATPNPADPVTRVPADAALKQQPFNCAVAPASAAQGAQVLVARVNIGSSQAVGTSKRGRRNIIPITGGTYSGSFGSGSVNPGGADHQLTVSGGLQVEARYTLKAANGETIVVRNCGDFGSADLTAVTFEAPTGGAFAAMNNGNYVGTITPGLGRVTITVYERR</sequence>
<protein>
    <submittedName>
        <fullName evidence="3">Uncharacterized protein</fullName>
    </submittedName>
</protein>
<dbReference type="RefSeq" id="WP_085751653.1">
    <property type="nucleotide sequence ID" value="NZ_BSPR01000013.1"/>
</dbReference>
<evidence type="ECO:0000313" key="3">
    <source>
        <dbReference type="EMBL" id="ARN21363.1"/>
    </source>
</evidence>
<dbReference type="OrthoDB" id="5294829at2"/>
<evidence type="ECO:0000256" key="1">
    <source>
        <dbReference type="SAM" id="MobiDB-lite"/>
    </source>
</evidence>
<dbReference type="STRING" id="946333.A4W93_16475"/>
<reference evidence="3 4" key="1">
    <citation type="submission" date="2016-04" db="EMBL/GenBank/DDBJ databases">
        <title>Complete genome sequence of natural rubber-degrading, novel Gram-negative bacterium, Rhizobacter gummiphilus strain NS21.</title>
        <authorList>
            <person name="Tabata M."/>
            <person name="Kasai D."/>
            <person name="Fukuda M."/>
        </authorList>
    </citation>
    <scope>NUCLEOTIDE SEQUENCE [LARGE SCALE GENOMIC DNA]</scope>
    <source>
        <strain evidence="3 4">NS21</strain>
    </source>
</reference>
<evidence type="ECO:0000256" key="2">
    <source>
        <dbReference type="SAM" id="SignalP"/>
    </source>
</evidence>
<accession>A0A1W6LAU3</accession>
<feature type="signal peptide" evidence="2">
    <location>
        <begin position="1"/>
        <end position="24"/>
    </location>
</feature>
<dbReference type="AlphaFoldDB" id="A0A1W6LAU3"/>
<proteinExistence type="predicted"/>
<dbReference type="Gene3D" id="2.40.160.20">
    <property type="match status" value="2"/>
</dbReference>
<dbReference type="InterPro" id="IPR020915">
    <property type="entry name" value="UPF0311"/>
</dbReference>
<dbReference type="Pfam" id="PF11578">
    <property type="entry name" value="DUF3237"/>
    <property type="match status" value="2"/>
</dbReference>
<feature type="compositionally biased region" description="Low complexity" evidence="1">
    <location>
        <begin position="42"/>
        <end position="51"/>
    </location>
</feature>
<dbReference type="KEGG" id="rgu:A4W93_16475"/>
<organism evidence="3 4">
    <name type="scientific">Piscinibacter gummiphilus</name>
    <dbReference type="NCBI Taxonomy" id="946333"/>
    <lineage>
        <taxon>Bacteria</taxon>
        <taxon>Pseudomonadati</taxon>
        <taxon>Pseudomonadota</taxon>
        <taxon>Betaproteobacteria</taxon>
        <taxon>Burkholderiales</taxon>
        <taxon>Sphaerotilaceae</taxon>
        <taxon>Piscinibacter</taxon>
    </lineage>
</organism>
<dbReference type="PANTHER" id="PTHR37315">
    <property type="entry name" value="UPF0311 PROTEIN BLR7842"/>
    <property type="match status" value="1"/>
</dbReference>